<evidence type="ECO:0000256" key="1">
    <source>
        <dbReference type="SAM" id="MobiDB-lite"/>
    </source>
</evidence>
<protein>
    <submittedName>
        <fullName evidence="2">Uncharacterized protein</fullName>
    </submittedName>
</protein>
<name>A0A834T992_9FABA</name>
<dbReference type="EMBL" id="JAAIUW010000010">
    <property type="protein sequence ID" value="KAF7812279.1"/>
    <property type="molecule type" value="Genomic_DNA"/>
</dbReference>
<reference evidence="2" key="1">
    <citation type="submission" date="2020-09" db="EMBL/GenBank/DDBJ databases">
        <title>Genome-Enabled Discovery of Anthraquinone Biosynthesis in Senna tora.</title>
        <authorList>
            <person name="Kang S.-H."/>
            <person name="Pandey R.P."/>
            <person name="Lee C.-M."/>
            <person name="Sim J.-S."/>
            <person name="Jeong J.-T."/>
            <person name="Choi B.-S."/>
            <person name="Jung M."/>
            <person name="Ginzburg D."/>
            <person name="Zhao K."/>
            <person name="Won S.Y."/>
            <person name="Oh T.-J."/>
            <person name="Yu Y."/>
            <person name="Kim N.-H."/>
            <person name="Lee O.R."/>
            <person name="Lee T.-H."/>
            <person name="Bashyal P."/>
            <person name="Kim T.-S."/>
            <person name="Lee W.-H."/>
            <person name="Kawkins C."/>
            <person name="Kim C.-K."/>
            <person name="Kim J.S."/>
            <person name="Ahn B.O."/>
            <person name="Rhee S.Y."/>
            <person name="Sohng J.K."/>
        </authorList>
    </citation>
    <scope>NUCLEOTIDE SEQUENCE</scope>
    <source>
        <tissue evidence="2">Leaf</tissue>
    </source>
</reference>
<organism evidence="2 3">
    <name type="scientific">Senna tora</name>
    <dbReference type="NCBI Taxonomy" id="362788"/>
    <lineage>
        <taxon>Eukaryota</taxon>
        <taxon>Viridiplantae</taxon>
        <taxon>Streptophyta</taxon>
        <taxon>Embryophyta</taxon>
        <taxon>Tracheophyta</taxon>
        <taxon>Spermatophyta</taxon>
        <taxon>Magnoliopsida</taxon>
        <taxon>eudicotyledons</taxon>
        <taxon>Gunneridae</taxon>
        <taxon>Pentapetalae</taxon>
        <taxon>rosids</taxon>
        <taxon>fabids</taxon>
        <taxon>Fabales</taxon>
        <taxon>Fabaceae</taxon>
        <taxon>Caesalpinioideae</taxon>
        <taxon>Cassia clade</taxon>
        <taxon>Senna</taxon>
    </lineage>
</organism>
<accession>A0A834T992</accession>
<proteinExistence type="predicted"/>
<feature type="compositionally biased region" description="Basic and acidic residues" evidence="1">
    <location>
        <begin position="24"/>
        <end position="35"/>
    </location>
</feature>
<evidence type="ECO:0000313" key="3">
    <source>
        <dbReference type="Proteomes" id="UP000634136"/>
    </source>
</evidence>
<sequence>MEDVFRRYGNRRRVTVEGWLRDEKKKPETAVDGEKRRRKGRGWAR</sequence>
<gene>
    <name evidence="2" type="ORF">G2W53_033255</name>
</gene>
<feature type="compositionally biased region" description="Basic residues" evidence="1">
    <location>
        <begin position="36"/>
        <end position="45"/>
    </location>
</feature>
<dbReference type="Proteomes" id="UP000634136">
    <property type="component" value="Unassembled WGS sequence"/>
</dbReference>
<comment type="caution">
    <text evidence="2">The sequence shown here is derived from an EMBL/GenBank/DDBJ whole genome shotgun (WGS) entry which is preliminary data.</text>
</comment>
<evidence type="ECO:0000313" key="2">
    <source>
        <dbReference type="EMBL" id="KAF7812279.1"/>
    </source>
</evidence>
<dbReference type="AlphaFoldDB" id="A0A834T992"/>
<feature type="region of interest" description="Disordered" evidence="1">
    <location>
        <begin position="24"/>
        <end position="45"/>
    </location>
</feature>
<keyword evidence="3" id="KW-1185">Reference proteome</keyword>